<dbReference type="Proteomes" id="UP001362999">
    <property type="component" value="Unassembled WGS sequence"/>
</dbReference>
<feature type="compositionally biased region" description="Polar residues" evidence="1">
    <location>
        <begin position="128"/>
        <end position="138"/>
    </location>
</feature>
<gene>
    <name evidence="2" type="ORF">R3P38DRAFT_2875301</name>
</gene>
<dbReference type="EMBL" id="JAWWNJ010000010">
    <property type="protein sequence ID" value="KAK7046698.1"/>
    <property type="molecule type" value="Genomic_DNA"/>
</dbReference>
<accession>A0AAW0D6R3</accession>
<feature type="compositionally biased region" description="Basic residues" evidence="1">
    <location>
        <begin position="139"/>
        <end position="151"/>
    </location>
</feature>
<evidence type="ECO:0000313" key="3">
    <source>
        <dbReference type="Proteomes" id="UP001362999"/>
    </source>
</evidence>
<dbReference type="AlphaFoldDB" id="A0AAW0D6R3"/>
<reference evidence="2 3" key="1">
    <citation type="journal article" date="2024" name="J Genomics">
        <title>Draft genome sequencing and assembly of Favolaschia claudopus CIRM-BRFM 2984 isolated from oak limbs.</title>
        <authorList>
            <person name="Navarro D."/>
            <person name="Drula E."/>
            <person name="Chaduli D."/>
            <person name="Cazenave R."/>
            <person name="Ahrendt S."/>
            <person name="Wang J."/>
            <person name="Lipzen A."/>
            <person name="Daum C."/>
            <person name="Barry K."/>
            <person name="Grigoriev I.V."/>
            <person name="Favel A."/>
            <person name="Rosso M.N."/>
            <person name="Martin F."/>
        </authorList>
    </citation>
    <scope>NUCLEOTIDE SEQUENCE [LARGE SCALE GENOMIC DNA]</scope>
    <source>
        <strain evidence="2 3">CIRM-BRFM 2984</strain>
    </source>
</reference>
<name>A0AAW0D6R3_9AGAR</name>
<sequence length="151" mass="17368">MTTTGSSVESQFLFSAPAVIPADDTLELFWRRISYLTTRTKTKDGKWIACQEVKEWNARNPQKCIRCANSRVFRLCVVEDDQPSCLSCRDSKMACDRKPQFLFEATCEEFFPTMSLFLKVHDNPPPVQSKTYQKTANKQLKRGMKKLRASS</sequence>
<keyword evidence="3" id="KW-1185">Reference proteome</keyword>
<protein>
    <recommendedName>
        <fullName evidence="4">Zn(2)-C6 fungal-type domain-containing protein</fullName>
    </recommendedName>
</protein>
<comment type="caution">
    <text evidence="2">The sequence shown here is derived from an EMBL/GenBank/DDBJ whole genome shotgun (WGS) entry which is preliminary data.</text>
</comment>
<organism evidence="2 3">
    <name type="scientific">Favolaschia claudopus</name>
    <dbReference type="NCBI Taxonomy" id="2862362"/>
    <lineage>
        <taxon>Eukaryota</taxon>
        <taxon>Fungi</taxon>
        <taxon>Dikarya</taxon>
        <taxon>Basidiomycota</taxon>
        <taxon>Agaricomycotina</taxon>
        <taxon>Agaricomycetes</taxon>
        <taxon>Agaricomycetidae</taxon>
        <taxon>Agaricales</taxon>
        <taxon>Marasmiineae</taxon>
        <taxon>Mycenaceae</taxon>
        <taxon>Favolaschia</taxon>
    </lineage>
</organism>
<feature type="region of interest" description="Disordered" evidence="1">
    <location>
        <begin position="128"/>
        <end position="151"/>
    </location>
</feature>
<evidence type="ECO:0000313" key="2">
    <source>
        <dbReference type="EMBL" id="KAK7046698.1"/>
    </source>
</evidence>
<proteinExistence type="predicted"/>
<evidence type="ECO:0000256" key="1">
    <source>
        <dbReference type="SAM" id="MobiDB-lite"/>
    </source>
</evidence>
<evidence type="ECO:0008006" key="4">
    <source>
        <dbReference type="Google" id="ProtNLM"/>
    </source>
</evidence>